<gene>
    <name evidence="1" type="ORF">JJQ60_10550</name>
</gene>
<reference evidence="1" key="1">
    <citation type="submission" date="2021-01" db="EMBL/GenBank/DDBJ databases">
        <authorList>
            <person name="Zhong Y.L."/>
        </authorList>
    </citation>
    <scope>NUCLEOTIDE SEQUENCE</scope>
    <source>
        <strain evidence="1">KCTC 23302</strain>
    </source>
</reference>
<name>A0A936ZSP9_9FLAO</name>
<sequence length="168" mass="19554">MNAINDVHSLFKMGGQPNTNILSVNPEGVVKEVLWLETEFTHCYGIDRLWLTNEWITDPILLYICKQSGGNTNAFERIFYNTMDPYKETKTLVIAEEALSLFIKMKHWVQSKEYNTLIDIVQGKPNALYTHLVLDYLKEHELEKDLEKLIEKLRTVSVQDKICVEISF</sequence>
<protein>
    <submittedName>
        <fullName evidence="1">Uncharacterized protein</fullName>
    </submittedName>
</protein>
<dbReference type="RefSeq" id="WP_201919430.1">
    <property type="nucleotide sequence ID" value="NZ_BAABAX010000005.1"/>
</dbReference>
<dbReference type="EMBL" id="JAERQJ010000003">
    <property type="protein sequence ID" value="MBL0683958.1"/>
    <property type="molecule type" value="Genomic_DNA"/>
</dbReference>
<evidence type="ECO:0000313" key="2">
    <source>
        <dbReference type="Proteomes" id="UP000651057"/>
    </source>
</evidence>
<evidence type="ECO:0000313" key="1">
    <source>
        <dbReference type="EMBL" id="MBL0683958.1"/>
    </source>
</evidence>
<dbReference type="Proteomes" id="UP000651057">
    <property type="component" value="Unassembled WGS sequence"/>
</dbReference>
<dbReference type="AlphaFoldDB" id="A0A936ZSP9"/>
<proteinExistence type="predicted"/>
<keyword evidence="2" id="KW-1185">Reference proteome</keyword>
<comment type="caution">
    <text evidence="1">The sequence shown here is derived from an EMBL/GenBank/DDBJ whole genome shotgun (WGS) entry which is preliminary data.</text>
</comment>
<accession>A0A936ZSP9</accession>
<organism evidence="1 2">
    <name type="scientific">Aquimarina mytili</name>
    <dbReference type="NCBI Taxonomy" id="874423"/>
    <lineage>
        <taxon>Bacteria</taxon>
        <taxon>Pseudomonadati</taxon>
        <taxon>Bacteroidota</taxon>
        <taxon>Flavobacteriia</taxon>
        <taxon>Flavobacteriales</taxon>
        <taxon>Flavobacteriaceae</taxon>
        <taxon>Aquimarina</taxon>
    </lineage>
</organism>